<evidence type="ECO:0000256" key="10">
    <source>
        <dbReference type="ARBA" id="ARBA00022692"/>
    </source>
</evidence>
<protein>
    <recommendedName>
        <fullName evidence="6 19">Adenosylcobinamide-GDP ribazoletransferase</fullName>
        <ecNumber evidence="5 19">2.7.8.26</ecNumber>
    </recommendedName>
    <alternativeName>
        <fullName evidence="16 19">Cobalamin synthase</fullName>
    </alternativeName>
    <alternativeName>
        <fullName evidence="15 19">Cobalamin-5'-phosphate synthase</fullName>
    </alternativeName>
</protein>
<evidence type="ECO:0000313" key="21">
    <source>
        <dbReference type="Proteomes" id="UP000592181"/>
    </source>
</evidence>
<evidence type="ECO:0000313" key="20">
    <source>
        <dbReference type="EMBL" id="NYG37621.1"/>
    </source>
</evidence>
<evidence type="ECO:0000256" key="13">
    <source>
        <dbReference type="ARBA" id="ARBA00023136"/>
    </source>
</evidence>
<dbReference type="PANTHER" id="PTHR34148">
    <property type="entry name" value="ADENOSYLCOBINAMIDE-GDP RIBAZOLETRANSFERASE"/>
    <property type="match status" value="1"/>
</dbReference>
<evidence type="ECO:0000256" key="1">
    <source>
        <dbReference type="ARBA" id="ARBA00001946"/>
    </source>
</evidence>
<comment type="catalytic activity">
    <reaction evidence="18 19">
        <text>alpha-ribazole 5'-phosphate + adenosylcob(III)inamide-GDP = adenosylcob(III)alamin 5'-phosphate + GMP + H(+)</text>
        <dbReference type="Rhea" id="RHEA:23560"/>
        <dbReference type="ChEBI" id="CHEBI:15378"/>
        <dbReference type="ChEBI" id="CHEBI:57918"/>
        <dbReference type="ChEBI" id="CHEBI:58115"/>
        <dbReference type="ChEBI" id="CHEBI:60487"/>
        <dbReference type="ChEBI" id="CHEBI:60493"/>
        <dbReference type="EC" id="2.7.8.26"/>
    </reaction>
</comment>
<dbReference type="UniPathway" id="UPA00148">
    <property type="reaction ID" value="UER00238"/>
</dbReference>
<evidence type="ECO:0000256" key="6">
    <source>
        <dbReference type="ARBA" id="ARBA00015850"/>
    </source>
</evidence>
<dbReference type="InterPro" id="IPR003805">
    <property type="entry name" value="CobS"/>
</dbReference>
<evidence type="ECO:0000256" key="16">
    <source>
        <dbReference type="ARBA" id="ARBA00032853"/>
    </source>
</evidence>
<evidence type="ECO:0000256" key="12">
    <source>
        <dbReference type="ARBA" id="ARBA00022989"/>
    </source>
</evidence>
<evidence type="ECO:0000256" key="15">
    <source>
        <dbReference type="ARBA" id="ARBA00032605"/>
    </source>
</evidence>
<dbReference type="GO" id="GO:0051073">
    <property type="term" value="F:adenosylcobinamide-GDP ribazoletransferase activity"/>
    <property type="evidence" value="ECO:0007669"/>
    <property type="project" value="UniProtKB-UniRule"/>
</dbReference>
<keyword evidence="7 19" id="KW-1003">Cell membrane</keyword>
<dbReference type="GO" id="GO:0008818">
    <property type="term" value="F:cobalamin 5'-phosphate synthase activity"/>
    <property type="evidence" value="ECO:0007669"/>
    <property type="project" value="UniProtKB-UniRule"/>
</dbReference>
<comment type="catalytic activity">
    <reaction evidence="17 19">
        <text>alpha-ribazole + adenosylcob(III)inamide-GDP = adenosylcob(III)alamin + GMP + H(+)</text>
        <dbReference type="Rhea" id="RHEA:16049"/>
        <dbReference type="ChEBI" id="CHEBI:10329"/>
        <dbReference type="ChEBI" id="CHEBI:15378"/>
        <dbReference type="ChEBI" id="CHEBI:18408"/>
        <dbReference type="ChEBI" id="CHEBI:58115"/>
        <dbReference type="ChEBI" id="CHEBI:60487"/>
        <dbReference type="EC" id="2.7.8.26"/>
    </reaction>
</comment>
<gene>
    <name evidence="19" type="primary">cobS</name>
    <name evidence="20" type="ORF">BJY28_002090</name>
</gene>
<name>A0A852XGT2_9MICO</name>
<evidence type="ECO:0000256" key="5">
    <source>
        <dbReference type="ARBA" id="ARBA00013200"/>
    </source>
</evidence>
<feature type="transmembrane region" description="Helical" evidence="19">
    <location>
        <begin position="68"/>
        <end position="86"/>
    </location>
</feature>
<keyword evidence="13 19" id="KW-0472">Membrane</keyword>
<evidence type="ECO:0000256" key="19">
    <source>
        <dbReference type="HAMAP-Rule" id="MF_00719"/>
    </source>
</evidence>
<evidence type="ECO:0000256" key="8">
    <source>
        <dbReference type="ARBA" id="ARBA00022573"/>
    </source>
</evidence>
<comment type="similarity">
    <text evidence="4 19">Belongs to the CobS family.</text>
</comment>
<comment type="subcellular location">
    <subcellularLocation>
        <location evidence="2 19">Cell membrane</location>
        <topology evidence="2 19">Multi-pass membrane protein</topology>
    </subcellularLocation>
</comment>
<keyword evidence="8 19" id="KW-0169">Cobalamin biosynthesis</keyword>
<dbReference type="PANTHER" id="PTHR34148:SF1">
    <property type="entry name" value="ADENOSYLCOBINAMIDE-GDP RIBAZOLETRANSFERASE"/>
    <property type="match status" value="1"/>
</dbReference>
<reference evidence="20 21" key="1">
    <citation type="submission" date="2020-07" db="EMBL/GenBank/DDBJ databases">
        <title>Sequencing the genomes of 1000 actinobacteria strains.</title>
        <authorList>
            <person name="Klenk H.-P."/>
        </authorList>
    </citation>
    <scope>NUCLEOTIDE SEQUENCE [LARGE SCALE GENOMIC DNA]</scope>
    <source>
        <strain evidence="20 21">DSM 24723</strain>
    </source>
</reference>
<dbReference type="Pfam" id="PF02654">
    <property type="entry name" value="CobS"/>
    <property type="match status" value="1"/>
</dbReference>
<feature type="transmembrane region" description="Helical" evidence="19">
    <location>
        <begin position="244"/>
        <end position="264"/>
    </location>
</feature>
<feature type="transmembrane region" description="Helical" evidence="19">
    <location>
        <begin position="125"/>
        <end position="144"/>
    </location>
</feature>
<dbReference type="EC" id="2.7.8.26" evidence="5 19"/>
<comment type="caution">
    <text evidence="20">The sequence shown here is derived from an EMBL/GenBank/DDBJ whole genome shotgun (WGS) entry which is preliminary data.</text>
</comment>
<keyword evidence="12 19" id="KW-1133">Transmembrane helix</keyword>
<evidence type="ECO:0000256" key="14">
    <source>
        <dbReference type="ARBA" id="ARBA00025228"/>
    </source>
</evidence>
<evidence type="ECO:0000256" key="11">
    <source>
        <dbReference type="ARBA" id="ARBA00022842"/>
    </source>
</evidence>
<evidence type="ECO:0000256" key="9">
    <source>
        <dbReference type="ARBA" id="ARBA00022679"/>
    </source>
</evidence>
<keyword evidence="21" id="KW-1185">Reference proteome</keyword>
<proteinExistence type="inferred from homology"/>
<dbReference type="GO" id="GO:0005886">
    <property type="term" value="C:plasma membrane"/>
    <property type="evidence" value="ECO:0007669"/>
    <property type="project" value="UniProtKB-SubCell"/>
</dbReference>
<comment type="cofactor">
    <cofactor evidence="1 19">
        <name>Mg(2+)</name>
        <dbReference type="ChEBI" id="CHEBI:18420"/>
    </cofactor>
</comment>
<accession>A0A852XGT2</accession>
<feature type="transmembrane region" description="Helical" evidence="19">
    <location>
        <begin position="150"/>
        <end position="168"/>
    </location>
</feature>
<dbReference type="RefSeq" id="WP_179462960.1">
    <property type="nucleotide sequence ID" value="NZ_JACBZX010000001.1"/>
</dbReference>
<organism evidence="20 21">
    <name type="scientific">Janibacter alkaliphilus</name>
    <dbReference type="NCBI Taxonomy" id="1069963"/>
    <lineage>
        <taxon>Bacteria</taxon>
        <taxon>Bacillati</taxon>
        <taxon>Actinomycetota</taxon>
        <taxon>Actinomycetes</taxon>
        <taxon>Micrococcales</taxon>
        <taxon>Intrasporangiaceae</taxon>
        <taxon>Janibacter</taxon>
    </lineage>
</organism>
<dbReference type="Proteomes" id="UP000592181">
    <property type="component" value="Unassembled WGS sequence"/>
</dbReference>
<dbReference type="AlphaFoldDB" id="A0A852XGT2"/>
<feature type="transmembrane region" description="Helical" evidence="19">
    <location>
        <begin position="180"/>
        <end position="201"/>
    </location>
</feature>
<sequence>MSLGAGLRLATGLLTVVPVRSLDDVLELPATDPAAARRTGGAAMLLAPVAVLPLAAAAALVVAAGDLLGLPALVVAALVPAVLALGTRAMHLDALADTADGIGAGWDRERALEVMHRGDVGPMGAATLVLVLLLQVAALTSLVALPWAPLLVAAVVVVSRGGCTLACLRGVPPARQSGMGSLVAGAVPVPVACVALLAWTALLTGAGALAGLAWWQGPVAVLAAAVAVAALLRTCQRVFGGVTGDVIGATIEVMLLTLLLTLTVGTS</sequence>
<feature type="transmembrane region" description="Helical" evidence="19">
    <location>
        <begin position="42"/>
        <end position="62"/>
    </location>
</feature>
<evidence type="ECO:0000256" key="4">
    <source>
        <dbReference type="ARBA" id="ARBA00010561"/>
    </source>
</evidence>
<comment type="pathway">
    <text evidence="3 19">Cofactor biosynthesis; adenosylcobalamin biosynthesis; adenosylcobalamin from cob(II)yrinate a,c-diamide: step 7/7.</text>
</comment>
<feature type="transmembrane region" description="Helical" evidence="19">
    <location>
        <begin position="213"/>
        <end position="232"/>
    </location>
</feature>
<evidence type="ECO:0000256" key="3">
    <source>
        <dbReference type="ARBA" id="ARBA00004663"/>
    </source>
</evidence>
<evidence type="ECO:0000256" key="2">
    <source>
        <dbReference type="ARBA" id="ARBA00004651"/>
    </source>
</evidence>
<dbReference type="HAMAP" id="MF_00719">
    <property type="entry name" value="CobS"/>
    <property type="match status" value="1"/>
</dbReference>
<comment type="function">
    <text evidence="14 19">Joins adenosylcobinamide-GDP and alpha-ribazole to generate adenosylcobalamin (Ado-cobalamin). Also synthesizes adenosylcobalamin 5'-phosphate from adenosylcobinamide-GDP and alpha-ribazole 5'-phosphate.</text>
</comment>
<keyword evidence="9 19" id="KW-0808">Transferase</keyword>
<evidence type="ECO:0000256" key="17">
    <source>
        <dbReference type="ARBA" id="ARBA00048623"/>
    </source>
</evidence>
<evidence type="ECO:0000256" key="7">
    <source>
        <dbReference type="ARBA" id="ARBA00022475"/>
    </source>
</evidence>
<keyword evidence="10 19" id="KW-0812">Transmembrane</keyword>
<dbReference type="GO" id="GO:0009236">
    <property type="term" value="P:cobalamin biosynthetic process"/>
    <property type="evidence" value="ECO:0007669"/>
    <property type="project" value="UniProtKB-UniRule"/>
</dbReference>
<evidence type="ECO:0000256" key="18">
    <source>
        <dbReference type="ARBA" id="ARBA00049504"/>
    </source>
</evidence>
<dbReference type="EMBL" id="JACBZX010000001">
    <property type="protein sequence ID" value="NYG37621.1"/>
    <property type="molecule type" value="Genomic_DNA"/>
</dbReference>
<keyword evidence="11 19" id="KW-0460">Magnesium</keyword>